<name>A0AA41YTF2_9HYPH</name>
<gene>
    <name evidence="2" type="ORF">M8523_02530</name>
</gene>
<dbReference type="EMBL" id="JAMOIM010000001">
    <property type="protein sequence ID" value="MCW6506896.1"/>
    <property type="molecule type" value="Genomic_DNA"/>
</dbReference>
<accession>A0AA41YTF2</accession>
<dbReference type="AlphaFoldDB" id="A0AA41YTF2"/>
<feature type="compositionally biased region" description="Basic and acidic residues" evidence="1">
    <location>
        <begin position="122"/>
        <end position="137"/>
    </location>
</feature>
<protein>
    <submittedName>
        <fullName evidence="2">Uncharacterized protein</fullName>
    </submittedName>
</protein>
<dbReference type="RefSeq" id="WP_282583235.1">
    <property type="nucleotide sequence ID" value="NZ_JAMOIM010000001.1"/>
</dbReference>
<evidence type="ECO:0000313" key="3">
    <source>
        <dbReference type="Proteomes" id="UP001165667"/>
    </source>
</evidence>
<proteinExistence type="predicted"/>
<reference evidence="2" key="1">
    <citation type="submission" date="2022-05" db="EMBL/GenBank/DDBJ databases">
        <authorList>
            <person name="Pankratov T."/>
        </authorList>
    </citation>
    <scope>NUCLEOTIDE SEQUENCE</scope>
    <source>
        <strain evidence="2">BP6-180914</strain>
    </source>
</reference>
<feature type="region of interest" description="Disordered" evidence="1">
    <location>
        <begin position="93"/>
        <end position="137"/>
    </location>
</feature>
<comment type="caution">
    <text evidence="2">The sequence shown here is derived from an EMBL/GenBank/DDBJ whole genome shotgun (WGS) entry which is preliminary data.</text>
</comment>
<sequence length="137" mass="14583">MSAHNTRPMAIIGGRPYPITAAQFALGRAGKPMGHIPGYDTPVPVAAAPRAAAPKPAAQDPAEVTRKARAFDVMMADHGRKLSHDDMLAQVRRSGIDPKASTLPSAAPKSDALDGRAMSRANMERMLRAHGQEPVKR</sequence>
<dbReference type="Proteomes" id="UP001165667">
    <property type="component" value="Unassembled WGS sequence"/>
</dbReference>
<keyword evidence="3" id="KW-1185">Reference proteome</keyword>
<evidence type="ECO:0000313" key="2">
    <source>
        <dbReference type="EMBL" id="MCW6506896.1"/>
    </source>
</evidence>
<organism evidence="2 3">
    <name type="scientific">Lichenifustis flavocetrariae</name>
    <dbReference type="NCBI Taxonomy" id="2949735"/>
    <lineage>
        <taxon>Bacteria</taxon>
        <taxon>Pseudomonadati</taxon>
        <taxon>Pseudomonadota</taxon>
        <taxon>Alphaproteobacteria</taxon>
        <taxon>Hyphomicrobiales</taxon>
        <taxon>Lichenihabitantaceae</taxon>
        <taxon>Lichenifustis</taxon>
    </lineage>
</organism>
<evidence type="ECO:0000256" key="1">
    <source>
        <dbReference type="SAM" id="MobiDB-lite"/>
    </source>
</evidence>